<evidence type="ECO:0000313" key="2">
    <source>
        <dbReference type="EMBL" id="ASF47041.1"/>
    </source>
</evidence>
<dbReference type="Proteomes" id="UP000197019">
    <property type="component" value="Chromosome"/>
</dbReference>
<dbReference type="KEGG" id="mpsy:CEK71_13695"/>
<name>A0A1Z4C0K8_9GAMM</name>
<protein>
    <submittedName>
        <fullName evidence="2">Uncharacterized protein</fullName>
    </submittedName>
</protein>
<evidence type="ECO:0000313" key="3">
    <source>
        <dbReference type="Proteomes" id="UP000197019"/>
    </source>
</evidence>
<reference evidence="2 3" key="1">
    <citation type="submission" date="2017-06" db="EMBL/GenBank/DDBJ databases">
        <title>Genome Sequencing of the methanotroph Methylovulum psychrotolerants str. HV10-M2 isolated from a high-altitude environment.</title>
        <authorList>
            <person name="Mateos-Rivera A."/>
        </authorList>
    </citation>
    <scope>NUCLEOTIDE SEQUENCE [LARGE SCALE GENOMIC DNA]</scope>
    <source>
        <strain evidence="2 3">HV10_M2</strain>
    </source>
</reference>
<dbReference type="RefSeq" id="WP_088619913.1">
    <property type="nucleotide sequence ID" value="NZ_CP022129.1"/>
</dbReference>
<gene>
    <name evidence="2" type="ORF">CEK71_13695</name>
</gene>
<keyword evidence="3" id="KW-1185">Reference proteome</keyword>
<organism evidence="2 3">
    <name type="scientific">Methylovulum psychrotolerans</name>
    <dbReference type="NCBI Taxonomy" id="1704499"/>
    <lineage>
        <taxon>Bacteria</taxon>
        <taxon>Pseudomonadati</taxon>
        <taxon>Pseudomonadota</taxon>
        <taxon>Gammaproteobacteria</taxon>
        <taxon>Methylococcales</taxon>
        <taxon>Methylococcaceae</taxon>
        <taxon>Methylovulum</taxon>
    </lineage>
</organism>
<feature type="region of interest" description="Disordered" evidence="1">
    <location>
        <begin position="94"/>
        <end position="114"/>
    </location>
</feature>
<proteinExistence type="predicted"/>
<dbReference type="EMBL" id="CP022129">
    <property type="protein sequence ID" value="ASF47041.1"/>
    <property type="molecule type" value="Genomic_DNA"/>
</dbReference>
<dbReference type="AlphaFoldDB" id="A0A1Z4C0K8"/>
<sequence length="114" mass="12136">MKQGVFLIGIIPCLLACSTTDDPQSAAYKEQARQCYDESNQQKVSTQVPGGAKPGGVIKVDIPLGNNSYLYADCMSRNGYQVVLPEVPVKKGGHVVPGAADKDGQNFHWSGGQP</sequence>
<evidence type="ECO:0000256" key="1">
    <source>
        <dbReference type="SAM" id="MobiDB-lite"/>
    </source>
</evidence>
<accession>A0A1Z4C0K8</accession>